<evidence type="ECO:0000313" key="1">
    <source>
        <dbReference type="EMBL" id="EAR62021.1"/>
    </source>
</evidence>
<evidence type="ECO:0000313" key="2">
    <source>
        <dbReference type="Proteomes" id="UP000002171"/>
    </source>
</evidence>
<sequence>MNKIVKSSQNKLQVSLDTESSLVSNIPGLINLGTVPAANTGPYTIRGYRHPTCPGSIAILPLYRNAEGSHILRKKINNNRLRFGFLVNGKIYSTFPQFTFAFQKTLTAFLHLTTNTVKAPPALAFAEKGQCQLAEKIVRYTL</sequence>
<comment type="caution">
    <text evidence="1">The sequence shown here is derived from an EMBL/GenBank/DDBJ whole genome shotgun (WGS) entry which is preliminary data.</text>
</comment>
<proteinExistence type="predicted"/>
<gene>
    <name evidence="1" type="ORF">MED92_09959</name>
</gene>
<accession>A0A7U8GT33</accession>
<protein>
    <submittedName>
        <fullName evidence="1">Uncharacterized protein</fullName>
    </submittedName>
</protein>
<keyword evidence="2" id="KW-1185">Reference proteome</keyword>
<reference evidence="1 2" key="1">
    <citation type="submission" date="2006-02" db="EMBL/GenBank/DDBJ databases">
        <authorList>
            <person name="Pinhassi J."/>
            <person name="Pedros-Alio C."/>
            <person name="Ferriera S."/>
            <person name="Johnson J."/>
            <person name="Kravitz S."/>
            <person name="Halpern A."/>
            <person name="Remington K."/>
            <person name="Beeson K."/>
            <person name="Tran B."/>
            <person name="Rogers Y.-H."/>
            <person name="Friedman R."/>
            <person name="Venter J.C."/>
        </authorList>
    </citation>
    <scope>NUCLEOTIDE SEQUENCE [LARGE SCALE GENOMIC DNA]</scope>
    <source>
        <strain evidence="1 2">MED92</strain>
    </source>
</reference>
<dbReference type="Proteomes" id="UP000002171">
    <property type="component" value="Unassembled WGS sequence"/>
</dbReference>
<name>A0A7U8GT33_NEPCE</name>
<organism evidence="1 2">
    <name type="scientific">Neptuniibacter caesariensis</name>
    <dbReference type="NCBI Taxonomy" id="207954"/>
    <lineage>
        <taxon>Bacteria</taxon>
        <taxon>Pseudomonadati</taxon>
        <taxon>Pseudomonadota</taxon>
        <taxon>Gammaproteobacteria</taxon>
        <taxon>Oceanospirillales</taxon>
        <taxon>Oceanospirillaceae</taxon>
        <taxon>Neptuniibacter</taxon>
    </lineage>
</organism>
<dbReference type="EMBL" id="AAOW01000004">
    <property type="protein sequence ID" value="EAR62021.1"/>
    <property type="molecule type" value="Genomic_DNA"/>
</dbReference>
<dbReference type="AlphaFoldDB" id="A0A7U8GT33"/>